<protein>
    <recommendedName>
        <fullName evidence="3">SMI1/KNR4 family protein</fullName>
    </recommendedName>
</protein>
<dbReference type="EMBL" id="CP050831">
    <property type="protein sequence ID" value="QIU96891.1"/>
    <property type="molecule type" value="Genomic_DNA"/>
</dbReference>
<accession>A0A6H0KV06</accession>
<dbReference type="RefSeq" id="WP_167966595.1">
    <property type="nucleotide sequence ID" value="NZ_CP050831.1"/>
</dbReference>
<name>A0A6H0KV06_9BACE</name>
<keyword evidence="2" id="KW-1185">Reference proteome</keyword>
<proteinExistence type="predicted"/>
<dbReference type="Proteomes" id="UP000501780">
    <property type="component" value="Chromosome"/>
</dbReference>
<dbReference type="KEGG" id="bfc:BacF7301_23250"/>
<gene>
    <name evidence="1" type="ORF">BacF7301_23250</name>
</gene>
<evidence type="ECO:0000313" key="2">
    <source>
        <dbReference type="Proteomes" id="UP000501780"/>
    </source>
</evidence>
<organism evidence="1 2">
    <name type="scientific">Bacteroides faecium</name>
    <dbReference type="NCBI Taxonomy" id="2715212"/>
    <lineage>
        <taxon>Bacteria</taxon>
        <taxon>Pseudomonadati</taxon>
        <taxon>Bacteroidota</taxon>
        <taxon>Bacteroidia</taxon>
        <taxon>Bacteroidales</taxon>
        <taxon>Bacteroidaceae</taxon>
        <taxon>Bacteroides</taxon>
    </lineage>
</organism>
<evidence type="ECO:0000313" key="1">
    <source>
        <dbReference type="EMBL" id="QIU96891.1"/>
    </source>
</evidence>
<sequence length="142" mass="16823">MLSNKVIEYLNKQGVYSEKEDKEYKEALVDLKIDLNSDFALFNLNTTEITFRGRCSEIYNVCWFKIYTNDLTYGIERQAMLNIPTEYLPLDSFEGEGGFFYNRKTGEVLEIELGEKLINFQNGKLSPQWKDFNSFLEWYFEL</sequence>
<evidence type="ECO:0008006" key="3">
    <source>
        <dbReference type="Google" id="ProtNLM"/>
    </source>
</evidence>
<reference evidence="1 2" key="1">
    <citation type="submission" date="2020-03" db="EMBL/GenBank/DDBJ databases">
        <title>Genomic analysis of Bacteroides faecium CBA7301.</title>
        <authorList>
            <person name="Kim J."/>
            <person name="Roh S.W."/>
        </authorList>
    </citation>
    <scope>NUCLEOTIDE SEQUENCE [LARGE SCALE GENOMIC DNA]</scope>
    <source>
        <strain evidence="1 2">CBA7301</strain>
    </source>
</reference>
<dbReference type="AlphaFoldDB" id="A0A6H0KV06"/>